<evidence type="ECO:0000313" key="2">
    <source>
        <dbReference type="Proteomes" id="UP000679691"/>
    </source>
</evidence>
<name>A0A8T4H5K8_9SPHI</name>
<sequence>MLQSLKSYGQYKSELRFQNDNDVYLLINQDQYYTNGLSLSYLHAWNRDNRKQLVELQVGQQIYNGVELSANGELRSDMPFTGYLYGSIAWTRFIQHNKLLRVGVEMAQIGDKSYGQEAQEYFHKALNFYAVQGWENRLSNAFGADLQVSFQQQLLEQLSKKYSLTFSAAARLGMHHTDLELALPFRWGRIHTFRESVSTNGHLGKAESSDSRGEFFGFYRPAVHWQGYNATMQGGLFAKDAVGEQYQPKPFFFSHELGLKLQKKHWNLAFSYQFNSRISESAIYRHQYGKLIAGYLF</sequence>
<dbReference type="Pfam" id="PF09982">
    <property type="entry name" value="LpxR"/>
    <property type="match status" value="1"/>
</dbReference>
<reference evidence="1" key="1">
    <citation type="submission" date="2021-03" db="EMBL/GenBank/DDBJ databases">
        <authorList>
            <person name="Lu T."/>
            <person name="Wang Q."/>
            <person name="Han X."/>
        </authorList>
    </citation>
    <scope>NUCLEOTIDE SEQUENCE</scope>
    <source>
        <strain evidence="1">WQ 2009</strain>
    </source>
</reference>
<organism evidence="1 2">
    <name type="scientific">Rhinopithecimicrobium faecis</name>
    <dbReference type="NCBI Taxonomy" id="2820698"/>
    <lineage>
        <taxon>Bacteria</taxon>
        <taxon>Pseudomonadati</taxon>
        <taxon>Bacteroidota</taxon>
        <taxon>Sphingobacteriia</taxon>
        <taxon>Sphingobacteriales</taxon>
        <taxon>Sphingobacteriaceae</taxon>
        <taxon>Rhinopithecimicrobium</taxon>
    </lineage>
</organism>
<dbReference type="Gene3D" id="2.40.128.140">
    <property type="entry name" value="Outer membrane protein"/>
    <property type="match status" value="1"/>
</dbReference>
<dbReference type="EMBL" id="JAGKSB010000002">
    <property type="protein sequence ID" value="MBP3942312.1"/>
    <property type="molecule type" value="Genomic_DNA"/>
</dbReference>
<dbReference type="AlphaFoldDB" id="A0A8T4H5K8"/>
<protein>
    <submittedName>
        <fullName evidence="1">Lipid A deacylase LpxR family protein</fullName>
    </submittedName>
</protein>
<proteinExistence type="predicted"/>
<keyword evidence="2" id="KW-1185">Reference proteome</keyword>
<comment type="caution">
    <text evidence="1">The sequence shown here is derived from an EMBL/GenBank/DDBJ whole genome shotgun (WGS) entry which is preliminary data.</text>
</comment>
<evidence type="ECO:0000313" key="1">
    <source>
        <dbReference type="EMBL" id="MBP3942312.1"/>
    </source>
</evidence>
<accession>A0A8T4H5K8</accession>
<gene>
    <name evidence="1" type="ORF">J5U18_01820</name>
</gene>
<dbReference type="Proteomes" id="UP000679691">
    <property type="component" value="Unassembled WGS sequence"/>
</dbReference>
<dbReference type="InterPro" id="IPR018707">
    <property type="entry name" value="LpxR"/>
</dbReference>
<dbReference type="InterPro" id="IPR037107">
    <property type="entry name" value="Put_OMP_sf"/>
</dbReference>